<dbReference type="EMBL" id="CAJPWZ010003330">
    <property type="protein sequence ID" value="CAG2257512.1"/>
    <property type="molecule type" value="Genomic_DNA"/>
</dbReference>
<dbReference type="Proteomes" id="UP000683360">
    <property type="component" value="Unassembled WGS sequence"/>
</dbReference>
<reference evidence="2" key="1">
    <citation type="submission" date="2021-03" db="EMBL/GenBank/DDBJ databases">
        <authorList>
            <person name="Bekaert M."/>
        </authorList>
    </citation>
    <scope>NUCLEOTIDE SEQUENCE</scope>
</reference>
<sequence length="367" mass="41958">MYKSNQDDLSKLHNIRLPTKKIAIVSRLPPSASSFKLHVLKAGKQRHGVITNKYGSRFTQEFPEFLCKQWDYVGLCCNNTKLMNQDKKLRCCQCPSGSSPQTGSHRVLHVDQLDILLDEHGQKLPCHCLLSTRPYCCSLAKPSVTTNDLDITLARCLLVNFSTICSPGSPIRHAVDVIKDYRNKSYGHAREAKMSASDFQNNVANVETAILSIAKVCNVEIDMKQKLQDAKNRSLDPTLCIQYQNLLLHEMHKNLLMISQIQSHHKLVDEKLQTHFQETTSMFSDFRITQEERAEIFIDRVEDAKREIQEQHDKLQTHVDKTNVNIVTSNTDTRNVIQKNMNDFETRLHHHIDDAMLQAVKKTPTGI</sequence>
<dbReference type="AlphaFoldDB" id="A0A8S3VI76"/>
<keyword evidence="3" id="KW-1185">Reference proteome</keyword>
<protein>
    <submittedName>
        <fullName evidence="2">Uncharacterized protein</fullName>
    </submittedName>
</protein>
<gene>
    <name evidence="2" type="ORF">MEDL_68759</name>
</gene>
<proteinExistence type="predicted"/>
<keyword evidence="1" id="KW-0175">Coiled coil</keyword>
<name>A0A8S3VI76_MYTED</name>
<feature type="coiled-coil region" evidence="1">
    <location>
        <begin position="294"/>
        <end position="321"/>
    </location>
</feature>
<organism evidence="2 3">
    <name type="scientific">Mytilus edulis</name>
    <name type="common">Blue mussel</name>
    <dbReference type="NCBI Taxonomy" id="6550"/>
    <lineage>
        <taxon>Eukaryota</taxon>
        <taxon>Metazoa</taxon>
        <taxon>Spiralia</taxon>
        <taxon>Lophotrochozoa</taxon>
        <taxon>Mollusca</taxon>
        <taxon>Bivalvia</taxon>
        <taxon>Autobranchia</taxon>
        <taxon>Pteriomorphia</taxon>
        <taxon>Mytilida</taxon>
        <taxon>Mytiloidea</taxon>
        <taxon>Mytilidae</taxon>
        <taxon>Mytilinae</taxon>
        <taxon>Mytilus</taxon>
    </lineage>
</organism>
<accession>A0A8S3VI76</accession>
<evidence type="ECO:0000256" key="1">
    <source>
        <dbReference type="SAM" id="Coils"/>
    </source>
</evidence>
<comment type="caution">
    <text evidence="2">The sequence shown here is derived from an EMBL/GenBank/DDBJ whole genome shotgun (WGS) entry which is preliminary data.</text>
</comment>
<evidence type="ECO:0000313" key="3">
    <source>
        <dbReference type="Proteomes" id="UP000683360"/>
    </source>
</evidence>
<evidence type="ECO:0000313" key="2">
    <source>
        <dbReference type="EMBL" id="CAG2257512.1"/>
    </source>
</evidence>